<evidence type="ECO:0000313" key="1">
    <source>
        <dbReference type="EMBL" id="KII70682.1"/>
    </source>
</evidence>
<protein>
    <submittedName>
        <fullName evidence="1">Uncharacterized protein</fullName>
    </submittedName>
</protein>
<dbReference type="AlphaFoldDB" id="A0A0C2N9V8"/>
<accession>A0A0C2N9V8</accession>
<dbReference type="Proteomes" id="UP000031668">
    <property type="component" value="Unassembled WGS sequence"/>
</dbReference>
<name>A0A0C2N9V8_THEKT</name>
<proteinExistence type="predicted"/>
<organism evidence="1 2">
    <name type="scientific">Thelohanellus kitauei</name>
    <name type="common">Myxosporean</name>
    <dbReference type="NCBI Taxonomy" id="669202"/>
    <lineage>
        <taxon>Eukaryota</taxon>
        <taxon>Metazoa</taxon>
        <taxon>Cnidaria</taxon>
        <taxon>Myxozoa</taxon>
        <taxon>Myxosporea</taxon>
        <taxon>Bivalvulida</taxon>
        <taxon>Platysporina</taxon>
        <taxon>Myxobolidae</taxon>
        <taxon>Thelohanellus</taxon>
    </lineage>
</organism>
<dbReference type="EMBL" id="JWZT01001996">
    <property type="protein sequence ID" value="KII70682.1"/>
    <property type="molecule type" value="Genomic_DNA"/>
</dbReference>
<comment type="caution">
    <text evidence="1">The sequence shown here is derived from an EMBL/GenBank/DDBJ whole genome shotgun (WGS) entry which is preliminary data.</text>
</comment>
<reference evidence="1 2" key="1">
    <citation type="journal article" date="2014" name="Genome Biol. Evol.">
        <title>The genome of the myxosporean Thelohanellus kitauei shows adaptations to nutrient acquisition within its fish host.</title>
        <authorList>
            <person name="Yang Y."/>
            <person name="Xiong J."/>
            <person name="Zhou Z."/>
            <person name="Huo F."/>
            <person name="Miao W."/>
            <person name="Ran C."/>
            <person name="Liu Y."/>
            <person name="Zhang J."/>
            <person name="Feng J."/>
            <person name="Wang M."/>
            <person name="Wang M."/>
            <person name="Wang L."/>
            <person name="Yao B."/>
        </authorList>
    </citation>
    <scope>NUCLEOTIDE SEQUENCE [LARGE SCALE GENOMIC DNA]</scope>
    <source>
        <strain evidence="1">Wuqing</strain>
    </source>
</reference>
<evidence type="ECO:0000313" key="2">
    <source>
        <dbReference type="Proteomes" id="UP000031668"/>
    </source>
</evidence>
<keyword evidence="2" id="KW-1185">Reference proteome</keyword>
<sequence>MTPKTSTVRTTVRLRSLSMSDELSTKLHQLKLEHEEEIRKIGLLLKKSEEYFEEKSQQHDDIMELVDAIESKIDHMVDYCANLEYFSLILAKTKKLCSKRDKILNFKKYLHLLLEISKLK</sequence>
<gene>
    <name evidence="1" type="ORF">RF11_10613</name>
</gene>